<reference evidence="6" key="1">
    <citation type="submission" date="2020-11" db="EMBL/GenBank/DDBJ databases">
        <authorList>
            <person name="Tran Van P."/>
        </authorList>
    </citation>
    <scope>NUCLEOTIDE SEQUENCE</scope>
</reference>
<organism evidence="6">
    <name type="scientific">Darwinula stevensoni</name>
    <dbReference type="NCBI Taxonomy" id="69355"/>
    <lineage>
        <taxon>Eukaryota</taxon>
        <taxon>Metazoa</taxon>
        <taxon>Ecdysozoa</taxon>
        <taxon>Arthropoda</taxon>
        <taxon>Crustacea</taxon>
        <taxon>Oligostraca</taxon>
        <taxon>Ostracoda</taxon>
        <taxon>Podocopa</taxon>
        <taxon>Podocopida</taxon>
        <taxon>Darwinulocopina</taxon>
        <taxon>Darwinuloidea</taxon>
        <taxon>Darwinulidae</taxon>
        <taxon>Darwinula</taxon>
    </lineage>
</organism>
<name>A0A7R8X728_9CRUS</name>
<keyword evidence="1" id="KW-0677">Repeat</keyword>
<dbReference type="InterPro" id="IPR050666">
    <property type="entry name" value="ESRP"/>
</dbReference>
<feature type="region of interest" description="Disordered" evidence="4">
    <location>
        <begin position="676"/>
        <end position="696"/>
    </location>
</feature>
<keyword evidence="7" id="KW-1185">Reference proteome</keyword>
<feature type="compositionally biased region" description="Basic and acidic residues" evidence="4">
    <location>
        <begin position="285"/>
        <end position="296"/>
    </location>
</feature>
<keyword evidence="2 3" id="KW-0694">RNA-binding</keyword>
<evidence type="ECO:0000256" key="2">
    <source>
        <dbReference type="ARBA" id="ARBA00022884"/>
    </source>
</evidence>
<evidence type="ECO:0000313" key="7">
    <source>
        <dbReference type="Proteomes" id="UP000677054"/>
    </source>
</evidence>
<feature type="region of interest" description="Disordered" evidence="4">
    <location>
        <begin position="147"/>
        <end position="327"/>
    </location>
</feature>
<dbReference type="PANTHER" id="PTHR13976">
    <property type="entry name" value="HETEROGENEOUS NUCLEAR RIBONUCLEOPROTEIN-RELATED"/>
    <property type="match status" value="1"/>
</dbReference>
<feature type="domain" description="RRM" evidence="5">
    <location>
        <begin position="387"/>
        <end position="476"/>
    </location>
</feature>
<dbReference type="GO" id="GO:0003723">
    <property type="term" value="F:RNA binding"/>
    <property type="evidence" value="ECO:0007669"/>
    <property type="project" value="UniProtKB-UniRule"/>
</dbReference>
<dbReference type="PROSITE" id="PS50102">
    <property type="entry name" value="RRM"/>
    <property type="match status" value="4"/>
</dbReference>
<evidence type="ECO:0000256" key="4">
    <source>
        <dbReference type="SAM" id="MobiDB-lite"/>
    </source>
</evidence>
<dbReference type="Gene3D" id="3.30.70.330">
    <property type="match status" value="4"/>
</dbReference>
<dbReference type="SUPFAM" id="SSF54928">
    <property type="entry name" value="RNA-binding domain, RBD"/>
    <property type="match status" value="4"/>
</dbReference>
<dbReference type="EMBL" id="LR899709">
    <property type="protein sequence ID" value="CAD7241898.1"/>
    <property type="molecule type" value="Genomic_DNA"/>
</dbReference>
<feature type="compositionally biased region" description="Basic and acidic residues" evidence="4">
    <location>
        <begin position="161"/>
        <end position="209"/>
    </location>
</feature>
<feature type="domain" description="RRM" evidence="5">
    <location>
        <begin position="494"/>
        <end position="570"/>
    </location>
</feature>
<evidence type="ECO:0000256" key="3">
    <source>
        <dbReference type="PROSITE-ProRule" id="PRU00176"/>
    </source>
</evidence>
<dbReference type="CDD" id="cd12254">
    <property type="entry name" value="RRM_hnRNPH_ESRPs_RBM12_like"/>
    <property type="match status" value="1"/>
</dbReference>
<feature type="region of interest" description="Disordered" evidence="4">
    <location>
        <begin position="343"/>
        <end position="366"/>
    </location>
</feature>
<dbReference type="Pfam" id="PF00076">
    <property type="entry name" value="RRM_1"/>
    <property type="match status" value="3"/>
</dbReference>
<feature type="domain" description="RRM" evidence="5">
    <location>
        <begin position="3"/>
        <end position="74"/>
    </location>
</feature>
<proteinExistence type="predicted"/>
<feature type="compositionally biased region" description="Basic residues" evidence="4">
    <location>
        <begin position="210"/>
        <end position="224"/>
    </location>
</feature>
<sequence length="861" mass="96952">MSVIIRLQNLPWAANALDIRQYFRGLSIPEGGVHIVGGEQGDAFIAFSTDEDARQAMMMDGGKIKEVCVRLLLSSRTEMQKVIEMARSQSMVLQGMVPPAPAPPPIIPTIPLQPNNPIQMSFPAMPTQMSMSMTATPGNLAIQPALNAQKTDPLLPNADNRSADRKDRDRDRDRKDRDRDKDRNRGDRDRRPRDVDRNRNRDRNRDKDRKSRSRSKERRRRTRSQSRDRVRDRRDRDRDRDRNRDRDRDAKGNSSRDTSQTRDRITTPRPDGPAVGGGLLPIPEIPKREIEPWDRGARRRRWDGDDALGQGNPEQQPMEDPGRPWSWNNGRVPQGMDADIDDYPPVRGGGRGPRPGNPVRQPLLQTPGVMDGQHPRLAMEEMPAPNTCIEIRNCPLDLTHRDLREFFSGLRVADIKIINDNAGKRTGIAYVRFMKLEDKDMAEGKSGEILKDSRLEILHLPDDIFDRAMDMNSPKNDPYLQRSGGPMYDDLDTNVLKLIGVPVGCVEADVFEFFRDFNVVDVIVDVDRRGQSTGLAFALFRTPIEAKEAFRSLRREYFQERSIRLDFGSTSEMTRCRARQGGDDIMPHDIIHIRGLPPKISVREVARILGRLPMDLGRIFIINLGNVSEAIIDGVRPYDVPLFLELNGVIIHEFPLRVNQIDPTTKDEILMQSRGGNRVDEDGFMPRGSDMLPNPRPYGMGMMRPRFGGPMGMGAPRGSRPLLGMRHPRMFMGSRGGFMGPRGGPMNMHPRFSGTPQGPGSTGGPPSDGNEEDGSMLSSFGNPGCVVGMENVPYRAGVEDILDFFKDYKVHKDNVIRRYDEDGKPTAEARVAFETPADAQAAVEALNEQQMQGRAIYLAII</sequence>
<feature type="region of interest" description="Disordered" evidence="4">
    <location>
        <begin position="740"/>
        <end position="777"/>
    </location>
</feature>
<dbReference type="AlphaFoldDB" id="A0A7R8X728"/>
<dbReference type="InterPro" id="IPR035979">
    <property type="entry name" value="RBD_domain_sf"/>
</dbReference>
<feature type="compositionally biased region" description="Basic and acidic residues" evidence="4">
    <location>
        <begin position="225"/>
        <end position="251"/>
    </location>
</feature>
<dbReference type="InterPro" id="IPR000504">
    <property type="entry name" value="RRM_dom"/>
</dbReference>
<dbReference type="CDD" id="cd12510">
    <property type="entry name" value="RRM1_RBM12_like"/>
    <property type="match status" value="1"/>
</dbReference>
<gene>
    <name evidence="6" type="ORF">DSTB1V02_LOCUS1875</name>
</gene>
<feature type="compositionally biased region" description="Low complexity" evidence="4">
    <location>
        <begin position="753"/>
        <end position="768"/>
    </location>
</feature>
<protein>
    <recommendedName>
        <fullName evidence="5">RRM domain-containing protein</fullName>
    </recommendedName>
</protein>
<feature type="domain" description="RRM" evidence="5">
    <location>
        <begin position="785"/>
        <end position="861"/>
    </location>
</feature>
<dbReference type="CDD" id="cd12515">
    <property type="entry name" value="RRM5_RBM12_like"/>
    <property type="match status" value="1"/>
</dbReference>
<dbReference type="OrthoDB" id="2588702at2759"/>
<dbReference type="EMBL" id="CAJPEV010000192">
    <property type="protein sequence ID" value="CAG0882105.1"/>
    <property type="molecule type" value="Genomic_DNA"/>
</dbReference>
<evidence type="ECO:0000256" key="1">
    <source>
        <dbReference type="ARBA" id="ARBA00022737"/>
    </source>
</evidence>
<evidence type="ECO:0000259" key="5">
    <source>
        <dbReference type="PROSITE" id="PS50102"/>
    </source>
</evidence>
<dbReference type="InterPro" id="IPR012677">
    <property type="entry name" value="Nucleotide-bd_a/b_plait_sf"/>
</dbReference>
<accession>A0A7R8X728</accession>
<dbReference type="SMART" id="SM00360">
    <property type="entry name" value="RRM"/>
    <property type="match status" value="4"/>
</dbReference>
<dbReference type="Proteomes" id="UP000677054">
    <property type="component" value="Unassembled WGS sequence"/>
</dbReference>
<evidence type="ECO:0000313" key="6">
    <source>
        <dbReference type="EMBL" id="CAD7241898.1"/>
    </source>
</evidence>